<protein>
    <submittedName>
        <fullName evidence="1">Uncharacterized protein</fullName>
    </submittedName>
</protein>
<comment type="caution">
    <text evidence="1">The sequence shown here is derived from an EMBL/GenBank/DDBJ whole genome shotgun (WGS) entry which is preliminary data.</text>
</comment>
<dbReference type="EMBL" id="JAAAIL010000562">
    <property type="protein sequence ID" value="KAG0274781.1"/>
    <property type="molecule type" value="Genomic_DNA"/>
</dbReference>
<sequence>MKVDLRLIQQQLRSTQWIDKVLHIIRNELPAELVLANDPKTGKMTVPIEFWEGIKDFLVARGVLTEVVKEELTRHRDNKWEEFLVENENRIRNLFLDNNSAQRAELSREEFLYLVATESSAIWTSLEGWVDLLVQRQLDQWKSEAAAQGGDNEQG</sequence>
<gene>
    <name evidence="1" type="ORF">BGZ95_009474</name>
</gene>
<name>A0AAD4DCX3_9FUNG</name>
<reference evidence="1" key="1">
    <citation type="journal article" date="2020" name="Fungal Divers.">
        <title>Resolving the Mortierellaceae phylogeny through synthesis of multi-gene phylogenetics and phylogenomics.</title>
        <authorList>
            <person name="Vandepol N."/>
            <person name="Liber J."/>
            <person name="Desiro A."/>
            <person name="Na H."/>
            <person name="Kennedy M."/>
            <person name="Barry K."/>
            <person name="Grigoriev I.V."/>
            <person name="Miller A.N."/>
            <person name="O'Donnell K."/>
            <person name="Stajich J.E."/>
            <person name="Bonito G."/>
        </authorList>
    </citation>
    <scope>NUCLEOTIDE SEQUENCE</scope>
    <source>
        <strain evidence="1">NRRL 28262</strain>
    </source>
</reference>
<keyword evidence="2" id="KW-1185">Reference proteome</keyword>
<dbReference type="AlphaFoldDB" id="A0AAD4DCX3"/>
<organism evidence="1 2">
    <name type="scientific">Linnemannia exigua</name>
    <dbReference type="NCBI Taxonomy" id="604196"/>
    <lineage>
        <taxon>Eukaryota</taxon>
        <taxon>Fungi</taxon>
        <taxon>Fungi incertae sedis</taxon>
        <taxon>Mucoromycota</taxon>
        <taxon>Mortierellomycotina</taxon>
        <taxon>Mortierellomycetes</taxon>
        <taxon>Mortierellales</taxon>
        <taxon>Mortierellaceae</taxon>
        <taxon>Linnemannia</taxon>
    </lineage>
</organism>
<evidence type="ECO:0000313" key="1">
    <source>
        <dbReference type="EMBL" id="KAG0274781.1"/>
    </source>
</evidence>
<dbReference type="Proteomes" id="UP001194580">
    <property type="component" value="Unassembled WGS sequence"/>
</dbReference>
<proteinExistence type="predicted"/>
<accession>A0AAD4DCX3</accession>
<evidence type="ECO:0000313" key="2">
    <source>
        <dbReference type="Proteomes" id="UP001194580"/>
    </source>
</evidence>